<dbReference type="PROSITE" id="PS50109">
    <property type="entry name" value="HIS_KIN"/>
    <property type="match status" value="1"/>
</dbReference>
<dbReference type="PROSITE" id="PS50112">
    <property type="entry name" value="PAS"/>
    <property type="match status" value="1"/>
</dbReference>
<evidence type="ECO:0000256" key="4">
    <source>
        <dbReference type="ARBA" id="ARBA00012438"/>
    </source>
</evidence>
<dbReference type="KEGG" id="tsin:OXH18_16785"/>
<evidence type="ECO:0000313" key="24">
    <source>
        <dbReference type="Proteomes" id="UP001163152"/>
    </source>
</evidence>
<evidence type="ECO:0000256" key="8">
    <source>
        <dbReference type="ARBA" id="ARBA00022777"/>
    </source>
</evidence>
<comment type="catalytic activity">
    <reaction evidence="1">
        <text>ATP + protein L-histidine = ADP + protein N-phospho-L-histidine.</text>
        <dbReference type="EC" id="2.7.13.3"/>
    </reaction>
</comment>
<evidence type="ECO:0000256" key="7">
    <source>
        <dbReference type="ARBA" id="ARBA00022741"/>
    </source>
</evidence>
<evidence type="ECO:0000256" key="10">
    <source>
        <dbReference type="ARBA" id="ARBA00023012"/>
    </source>
</evidence>
<evidence type="ECO:0000259" key="19">
    <source>
        <dbReference type="PROSITE" id="PS50110"/>
    </source>
</evidence>
<dbReference type="Gene3D" id="1.10.287.130">
    <property type="match status" value="1"/>
</dbReference>
<dbReference type="InterPro" id="IPR005467">
    <property type="entry name" value="His_kinase_dom"/>
</dbReference>
<dbReference type="Proteomes" id="UP001163152">
    <property type="component" value="Chromosome"/>
</dbReference>
<feature type="modified residue" description="4-aspartylphosphate" evidence="14">
    <location>
        <position position="1001"/>
    </location>
</feature>
<evidence type="ECO:0000256" key="9">
    <source>
        <dbReference type="ARBA" id="ARBA00022840"/>
    </source>
</evidence>
<dbReference type="GO" id="GO:0005524">
    <property type="term" value="F:ATP binding"/>
    <property type="evidence" value="ECO:0007669"/>
    <property type="project" value="UniProtKB-KW"/>
</dbReference>
<dbReference type="GO" id="GO:0009927">
    <property type="term" value="F:histidine phosphotransfer kinase activity"/>
    <property type="evidence" value="ECO:0007669"/>
    <property type="project" value="TreeGrafter"/>
</dbReference>
<dbReference type="RefSeq" id="WP_268608254.1">
    <property type="nucleotide sequence ID" value="NZ_CP113797.1"/>
</dbReference>
<dbReference type="InterPro" id="IPR000700">
    <property type="entry name" value="PAS-assoc_C"/>
</dbReference>
<dbReference type="SUPFAM" id="SSF158472">
    <property type="entry name" value="HAMP domain-like"/>
    <property type="match status" value="1"/>
</dbReference>
<dbReference type="FunFam" id="3.30.565.10:FF:000010">
    <property type="entry name" value="Sensor histidine kinase RcsC"/>
    <property type="match status" value="1"/>
</dbReference>
<feature type="region of interest" description="Disordered" evidence="16">
    <location>
        <begin position="772"/>
        <end position="803"/>
    </location>
</feature>
<dbReference type="InterPro" id="IPR036097">
    <property type="entry name" value="HisK_dim/P_sf"/>
</dbReference>
<dbReference type="Gene3D" id="3.40.50.2300">
    <property type="match status" value="2"/>
</dbReference>
<evidence type="ECO:0000259" key="21">
    <source>
        <dbReference type="PROSITE" id="PS50113"/>
    </source>
</evidence>
<proteinExistence type="inferred from homology"/>
<evidence type="ECO:0000256" key="13">
    <source>
        <dbReference type="ARBA" id="ARBA00074306"/>
    </source>
</evidence>
<dbReference type="SUPFAM" id="SSF55874">
    <property type="entry name" value="ATPase domain of HSP90 chaperone/DNA topoisomerase II/histidine kinase"/>
    <property type="match status" value="1"/>
</dbReference>
<keyword evidence="6" id="KW-0808">Transferase</keyword>
<dbReference type="InterPro" id="IPR003661">
    <property type="entry name" value="HisK_dim/P_dom"/>
</dbReference>
<dbReference type="InterPro" id="IPR003660">
    <property type="entry name" value="HAMP_dom"/>
</dbReference>
<dbReference type="FunFam" id="1.10.287.130:FF:000038">
    <property type="entry name" value="Sensory transduction histidine kinase"/>
    <property type="match status" value="1"/>
</dbReference>
<dbReference type="InterPro" id="IPR035965">
    <property type="entry name" value="PAS-like_dom_sf"/>
</dbReference>
<dbReference type="GO" id="GO:0005886">
    <property type="term" value="C:plasma membrane"/>
    <property type="evidence" value="ECO:0007669"/>
    <property type="project" value="TreeGrafter"/>
</dbReference>
<dbReference type="PRINTS" id="PR00344">
    <property type="entry name" value="BCTRLSENSOR"/>
</dbReference>
<dbReference type="SMART" id="SM00388">
    <property type="entry name" value="HisKA"/>
    <property type="match status" value="1"/>
</dbReference>
<keyword evidence="12" id="KW-0131">Cell cycle</keyword>
<evidence type="ECO:0000256" key="2">
    <source>
        <dbReference type="ARBA" id="ARBA00004370"/>
    </source>
</evidence>
<keyword evidence="17" id="KW-1133">Transmembrane helix</keyword>
<dbReference type="AlphaFoldDB" id="A0A9E8Z9J7"/>
<dbReference type="SMART" id="SM00304">
    <property type="entry name" value="HAMP"/>
    <property type="match status" value="1"/>
</dbReference>
<dbReference type="SUPFAM" id="SSF47384">
    <property type="entry name" value="Homodimeric domain of signal transducing histidine kinase"/>
    <property type="match status" value="1"/>
</dbReference>
<dbReference type="CDD" id="cd00130">
    <property type="entry name" value="PAS"/>
    <property type="match status" value="1"/>
</dbReference>
<keyword evidence="24" id="KW-1185">Reference proteome</keyword>
<feature type="domain" description="PAC" evidence="21">
    <location>
        <begin position="465"/>
        <end position="516"/>
    </location>
</feature>
<dbReference type="Gene3D" id="3.30.565.10">
    <property type="entry name" value="Histidine kinase-like ATPase, C-terminal domain"/>
    <property type="match status" value="1"/>
</dbReference>
<name>A0A9E8Z9J7_9CYAN</name>
<keyword evidence="9" id="KW-0067">ATP-binding</keyword>
<evidence type="ECO:0000256" key="16">
    <source>
        <dbReference type="SAM" id="MobiDB-lite"/>
    </source>
</evidence>
<keyword evidence="5 14" id="KW-0597">Phosphoprotein</keyword>
<dbReference type="PROSITE" id="PS50110">
    <property type="entry name" value="RESPONSE_REGULATORY"/>
    <property type="match status" value="2"/>
</dbReference>
<feature type="domain" description="PAS" evidence="20">
    <location>
        <begin position="392"/>
        <end position="462"/>
    </location>
</feature>
<dbReference type="PANTHER" id="PTHR43047:SF72">
    <property type="entry name" value="OSMOSENSING HISTIDINE PROTEIN KINASE SLN1"/>
    <property type="match status" value="1"/>
</dbReference>
<dbReference type="Pfam" id="PF08448">
    <property type="entry name" value="PAS_4"/>
    <property type="match status" value="1"/>
</dbReference>
<keyword evidence="11 17" id="KW-0472">Membrane</keyword>
<organism evidence="23 24">
    <name type="scientific">Thermocoleostomius sinensis A174</name>
    <dbReference type="NCBI Taxonomy" id="2016057"/>
    <lineage>
        <taxon>Bacteria</taxon>
        <taxon>Bacillati</taxon>
        <taxon>Cyanobacteriota</taxon>
        <taxon>Cyanophyceae</taxon>
        <taxon>Oculatellales</taxon>
        <taxon>Oculatellaceae</taxon>
        <taxon>Thermocoleostomius</taxon>
    </lineage>
</organism>
<feature type="coiled-coil region" evidence="15">
    <location>
        <begin position="506"/>
        <end position="533"/>
    </location>
</feature>
<dbReference type="PROSITE" id="PS50885">
    <property type="entry name" value="HAMP"/>
    <property type="match status" value="1"/>
</dbReference>
<dbReference type="Pfam" id="PF00672">
    <property type="entry name" value="HAMP"/>
    <property type="match status" value="1"/>
</dbReference>
<dbReference type="Pfam" id="PF00512">
    <property type="entry name" value="HisKA"/>
    <property type="match status" value="1"/>
</dbReference>
<sequence length="1078" mass="119845">MKLRIRILLMITSLLAGTVMLTTTMIVLGVRQAILKQTEANGILVAQFLARMARFSDRVPHDVDEAIGEQMVAQAAIVSRFIAVAEAAGRSSEEINAHLRAIAEQTVIDEVWVTDEHGHAYLRTDPEIDFKFDPDPVKQPQASAFWPLLRGETVVTQEARQREVDNRIFKYVGVSGVDQPRIVQVGEEVNILARLQQQIGVVRLVNELVDGETIIAVRIVDRDLKNLARSVTSGFHGTASLDHPTDLVNLRTAIEQGKTLSYRDKLLLKVIVPMFDERDRVSGATLLYLSTQHLRDAIINGLEQTALMTGLVFAVGLLASFILARKVTQPLADLTAAAAAVERDQFDPRHLASATTRQDELGLLAQMFQRMMHKVHEREQGLRDAKEALHRSEAYFRSLIEYSSDIVLILDRQGNVEYGSPSFTTILGYSLSDFWEHSLFDFVHPNSVATVQAALHQQLQEGVGLPFELQFRHRSGTWVIMEAISNNLLHDPAIAGIILNLRDITERKQAEELKTAKEAAEQANQAKSQFLANMSHELRTPLNAIIGYSEMLQEEAIDLAQDSFISDLKKIHGAGKHLLTLINDILDLSKIEAGRMDLYLETFEILPAIQEIIGTIEPLAAANQNTLVLNCAPNLGTMHADLTKIRQNLLNLLSNACKFTENGTITLTVQSVQNDSTPDRDNNKNEVKKDTSLTLFQVSDTGIGMTPEQVERIFEAFIQADASTTRKYGGTGLGLAITQQYCHLMGGEIRVESELGQGSCFTMQLPTIVQPSKQSSNLSKIDSQPFSRLASPCSTANTTDSKTPSKTLSTILVIDDDPTVHALMHRFLDREGFHIESAYSAQEGLQQAKKLQPSVITLDVLMPSIDGWTMLSALKSDPQLATIPVIMLTIFDNQPIGYALGAADYLIKPIDRSRLLQVLHQQVSYQSISRRPIAVQQVAPTGVELQPSTKPPILVVEDDFVTRDMVRTMLEDEGWSVIEAQNGRDGIHQLHHHQPGLILLDLMLPEMDGFNFVAELQKQEAWRSLPVVVVTAKHITQRDEQLLRGRVDCILEKGAYSCEELFTTVRRLVTQCTIRGTL</sequence>
<dbReference type="SUPFAM" id="SSF52172">
    <property type="entry name" value="CheY-like"/>
    <property type="match status" value="2"/>
</dbReference>
<dbReference type="SMART" id="SM00387">
    <property type="entry name" value="HATPase_c"/>
    <property type="match status" value="1"/>
</dbReference>
<evidence type="ECO:0000256" key="14">
    <source>
        <dbReference type="PROSITE-ProRule" id="PRU00169"/>
    </source>
</evidence>
<dbReference type="InterPro" id="IPR036890">
    <property type="entry name" value="HATPase_C_sf"/>
</dbReference>
<protein>
    <recommendedName>
        <fullName evidence="13">Circadian input-output histidine kinase CikA</fullName>
        <ecNumber evidence="4">2.7.13.3</ecNumber>
    </recommendedName>
</protein>
<dbReference type="GO" id="GO:0000155">
    <property type="term" value="F:phosphorelay sensor kinase activity"/>
    <property type="evidence" value="ECO:0007669"/>
    <property type="project" value="InterPro"/>
</dbReference>
<dbReference type="InterPro" id="IPR003594">
    <property type="entry name" value="HATPase_dom"/>
</dbReference>
<dbReference type="PANTHER" id="PTHR43047">
    <property type="entry name" value="TWO-COMPONENT HISTIDINE PROTEIN KINASE"/>
    <property type="match status" value="1"/>
</dbReference>
<feature type="transmembrane region" description="Helical" evidence="17">
    <location>
        <begin position="7"/>
        <end position="30"/>
    </location>
</feature>
<evidence type="ECO:0000256" key="15">
    <source>
        <dbReference type="SAM" id="Coils"/>
    </source>
</evidence>
<dbReference type="NCBIfam" id="TIGR00229">
    <property type="entry name" value="sensory_box"/>
    <property type="match status" value="1"/>
</dbReference>
<dbReference type="CDD" id="cd16922">
    <property type="entry name" value="HATPase_EvgS-ArcB-TorS-like"/>
    <property type="match status" value="1"/>
</dbReference>
<keyword evidence="8" id="KW-0418">Kinase</keyword>
<dbReference type="InterPro" id="IPR000014">
    <property type="entry name" value="PAS"/>
</dbReference>
<feature type="domain" description="Response regulatory" evidence="19">
    <location>
        <begin position="952"/>
        <end position="1068"/>
    </location>
</feature>
<gene>
    <name evidence="23" type="ORF">OXH18_16785</name>
</gene>
<keyword evidence="7" id="KW-0547">Nucleotide-binding</keyword>
<dbReference type="EC" id="2.7.13.3" evidence="4"/>
<dbReference type="Pfam" id="PF02518">
    <property type="entry name" value="HATPase_c"/>
    <property type="match status" value="1"/>
</dbReference>
<dbReference type="InterPro" id="IPR013656">
    <property type="entry name" value="PAS_4"/>
</dbReference>
<evidence type="ECO:0000256" key="12">
    <source>
        <dbReference type="ARBA" id="ARBA00023306"/>
    </source>
</evidence>
<evidence type="ECO:0000256" key="6">
    <source>
        <dbReference type="ARBA" id="ARBA00022679"/>
    </source>
</evidence>
<dbReference type="SMART" id="SM00091">
    <property type="entry name" value="PAS"/>
    <property type="match status" value="1"/>
</dbReference>
<accession>A0A9E8Z9J7</accession>
<dbReference type="Pfam" id="PF00072">
    <property type="entry name" value="Response_reg"/>
    <property type="match status" value="2"/>
</dbReference>
<dbReference type="InterPro" id="IPR011006">
    <property type="entry name" value="CheY-like_superfamily"/>
</dbReference>
<evidence type="ECO:0000256" key="5">
    <source>
        <dbReference type="ARBA" id="ARBA00022553"/>
    </source>
</evidence>
<keyword evidence="10" id="KW-0902">Two-component regulatory system</keyword>
<feature type="domain" description="Histidine kinase" evidence="18">
    <location>
        <begin position="533"/>
        <end position="769"/>
    </location>
</feature>
<evidence type="ECO:0000259" key="22">
    <source>
        <dbReference type="PROSITE" id="PS50885"/>
    </source>
</evidence>
<keyword evidence="17" id="KW-0812">Transmembrane</keyword>
<dbReference type="SUPFAM" id="SSF55785">
    <property type="entry name" value="PYP-like sensor domain (PAS domain)"/>
    <property type="match status" value="1"/>
</dbReference>
<dbReference type="PROSITE" id="PS50113">
    <property type="entry name" value="PAC"/>
    <property type="match status" value="1"/>
</dbReference>
<feature type="modified residue" description="4-aspartylphosphate" evidence="14">
    <location>
        <position position="859"/>
    </location>
</feature>
<comment type="similarity">
    <text evidence="3">In the N-terminal section; belongs to the phytochrome family.</text>
</comment>
<dbReference type="Gene3D" id="3.30.450.20">
    <property type="entry name" value="PAS domain"/>
    <property type="match status" value="1"/>
</dbReference>
<dbReference type="CDD" id="cd00082">
    <property type="entry name" value="HisKA"/>
    <property type="match status" value="1"/>
</dbReference>
<dbReference type="Gene3D" id="6.10.340.10">
    <property type="match status" value="1"/>
</dbReference>
<evidence type="ECO:0000256" key="11">
    <source>
        <dbReference type="ARBA" id="ARBA00023136"/>
    </source>
</evidence>
<evidence type="ECO:0000256" key="3">
    <source>
        <dbReference type="ARBA" id="ARBA00006402"/>
    </source>
</evidence>
<evidence type="ECO:0000259" key="18">
    <source>
        <dbReference type="PROSITE" id="PS50109"/>
    </source>
</evidence>
<evidence type="ECO:0000313" key="23">
    <source>
        <dbReference type="EMBL" id="WAL58821.1"/>
    </source>
</evidence>
<evidence type="ECO:0000256" key="17">
    <source>
        <dbReference type="SAM" id="Phobius"/>
    </source>
</evidence>
<dbReference type="CDD" id="cd17574">
    <property type="entry name" value="REC_OmpR"/>
    <property type="match status" value="1"/>
</dbReference>
<comment type="subcellular location">
    <subcellularLocation>
        <location evidence="2">Membrane</location>
    </subcellularLocation>
</comment>
<feature type="domain" description="Response regulatory" evidence="19">
    <location>
        <begin position="810"/>
        <end position="923"/>
    </location>
</feature>
<dbReference type="InterPro" id="IPR001789">
    <property type="entry name" value="Sig_transdc_resp-reg_receiver"/>
</dbReference>
<reference evidence="23" key="1">
    <citation type="submission" date="2022-12" db="EMBL/GenBank/DDBJ databases">
        <title>Polyphasic identification of a Novel Hot-Spring Cyanobacterium Ocullathermofonsia sinensis gen nov. sp. nov. and Genomic Insights on its Adaptations to the Thermal Habitat.</title>
        <authorList>
            <person name="Daroch M."/>
            <person name="Tang J."/>
            <person name="Jiang Y."/>
        </authorList>
    </citation>
    <scope>NUCLEOTIDE SEQUENCE</scope>
    <source>
        <strain evidence="23">PKUAC-SCTA174</strain>
    </source>
</reference>
<keyword evidence="15" id="KW-0175">Coiled coil</keyword>
<dbReference type="SMART" id="SM00448">
    <property type="entry name" value="REC"/>
    <property type="match status" value="2"/>
</dbReference>
<evidence type="ECO:0000256" key="1">
    <source>
        <dbReference type="ARBA" id="ARBA00000085"/>
    </source>
</evidence>
<feature type="domain" description="HAMP" evidence="22">
    <location>
        <begin position="325"/>
        <end position="380"/>
    </location>
</feature>
<dbReference type="EMBL" id="CP113797">
    <property type="protein sequence ID" value="WAL58821.1"/>
    <property type="molecule type" value="Genomic_DNA"/>
</dbReference>
<evidence type="ECO:0000259" key="20">
    <source>
        <dbReference type="PROSITE" id="PS50112"/>
    </source>
</evidence>
<dbReference type="InterPro" id="IPR004358">
    <property type="entry name" value="Sig_transdc_His_kin-like_C"/>
</dbReference>